<dbReference type="AlphaFoldDB" id="A0A3M7QPW3"/>
<evidence type="ECO:0000313" key="1">
    <source>
        <dbReference type="EMBL" id="RNA13111.1"/>
    </source>
</evidence>
<organism evidence="1 2">
    <name type="scientific">Brachionus plicatilis</name>
    <name type="common">Marine rotifer</name>
    <name type="synonym">Brachionus muelleri</name>
    <dbReference type="NCBI Taxonomy" id="10195"/>
    <lineage>
        <taxon>Eukaryota</taxon>
        <taxon>Metazoa</taxon>
        <taxon>Spiralia</taxon>
        <taxon>Gnathifera</taxon>
        <taxon>Rotifera</taxon>
        <taxon>Eurotatoria</taxon>
        <taxon>Monogononta</taxon>
        <taxon>Pseudotrocha</taxon>
        <taxon>Ploima</taxon>
        <taxon>Brachionidae</taxon>
        <taxon>Brachionus</taxon>
    </lineage>
</organism>
<reference evidence="1 2" key="1">
    <citation type="journal article" date="2018" name="Sci. Rep.">
        <title>Genomic signatures of local adaptation to the degree of environmental predictability in rotifers.</title>
        <authorList>
            <person name="Franch-Gras L."/>
            <person name="Hahn C."/>
            <person name="Garcia-Roger E.M."/>
            <person name="Carmona M.J."/>
            <person name="Serra M."/>
            <person name="Gomez A."/>
        </authorList>
    </citation>
    <scope>NUCLEOTIDE SEQUENCE [LARGE SCALE GENOMIC DNA]</scope>
    <source>
        <strain evidence="1">HYR1</strain>
    </source>
</reference>
<dbReference type="EMBL" id="REGN01005506">
    <property type="protein sequence ID" value="RNA13111.1"/>
    <property type="molecule type" value="Genomic_DNA"/>
</dbReference>
<dbReference type="Proteomes" id="UP000276133">
    <property type="component" value="Unassembled WGS sequence"/>
</dbReference>
<sequence>MQFYLTQKEKKEDFRVFVRQDGIVIFHLFEPVVLALENLTDSGIFESKTVSEAIGLLKYVTNFECLITCEIIFKILTILKAKSLNIIIPEKVRVLEYIYSNIKTEVVGSFSQLITSFGVFSKNCMENHSLAKEYIEYLANFYHNDLSANSESLIEEFKFFTRFSYSFDNLDIIYKAIVSDNMINSFPNIFFLIGLRCPKIACPPALTTIISTSLSKLINFTEHFPFPITLTGPPAQVSKVSSNGSKASSGVLQ</sequence>
<protein>
    <submittedName>
        <fullName evidence="1">Uncharacterized protein</fullName>
    </submittedName>
</protein>
<gene>
    <name evidence="1" type="ORF">BpHYR1_006675</name>
</gene>
<accession>A0A3M7QPW3</accession>
<comment type="caution">
    <text evidence="1">The sequence shown here is derived from an EMBL/GenBank/DDBJ whole genome shotgun (WGS) entry which is preliminary data.</text>
</comment>
<keyword evidence="2" id="KW-1185">Reference proteome</keyword>
<proteinExistence type="predicted"/>
<evidence type="ECO:0000313" key="2">
    <source>
        <dbReference type="Proteomes" id="UP000276133"/>
    </source>
</evidence>
<name>A0A3M7QPW3_BRAPC</name>